<accession>A0A7K3QVF6</accession>
<sequence length="154" mass="15153">MTQPATRRTLLTTGAATLAVCCVGCGDDGDTSSAAASTSPSGESASSSGSASASSDSGDGQALGSVSEIPEGGGKIFAAEKVVVTQPKKGEYKAFSAICTHQGCTVNKVADGTIDCPCHGSKFHIADGSVAHGPATEALAAKEIMVHGNTVHLA</sequence>
<evidence type="ECO:0000256" key="2">
    <source>
        <dbReference type="ARBA" id="ARBA00015816"/>
    </source>
</evidence>
<dbReference type="GO" id="GO:0051537">
    <property type="term" value="F:2 iron, 2 sulfur cluster binding"/>
    <property type="evidence" value="ECO:0007669"/>
    <property type="project" value="UniProtKB-KW"/>
</dbReference>
<dbReference type="Proteomes" id="UP000470520">
    <property type="component" value="Unassembled WGS sequence"/>
</dbReference>
<dbReference type="EMBL" id="JAAGMR010000221">
    <property type="protein sequence ID" value="NEB93856.1"/>
    <property type="molecule type" value="Genomic_DNA"/>
</dbReference>
<keyword evidence="4" id="KW-0479">Metal-binding</keyword>
<dbReference type="GO" id="GO:0016020">
    <property type="term" value="C:membrane"/>
    <property type="evidence" value="ECO:0007669"/>
    <property type="project" value="InterPro"/>
</dbReference>
<evidence type="ECO:0000256" key="8">
    <source>
        <dbReference type="ARBA" id="ARBA00029586"/>
    </source>
</evidence>
<dbReference type="PROSITE" id="PS51318">
    <property type="entry name" value="TAT"/>
    <property type="match status" value="1"/>
</dbReference>
<comment type="caution">
    <text evidence="12">The sequence shown here is derived from an EMBL/GenBank/DDBJ whole genome shotgun (WGS) entry which is preliminary data.</text>
</comment>
<protein>
    <recommendedName>
        <fullName evidence="2">Cytochrome bc1 complex Rieske iron-sulfur subunit</fullName>
    </recommendedName>
    <alternativeName>
        <fullName evidence="8">Cytochrome bc1 reductase complex subunit QcrA</fullName>
    </alternativeName>
</protein>
<evidence type="ECO:0000256" key="7">
    <source>
        <dbReference type="ARBA" id="ARBA00023157"/>
    </source>
</evidence>
<evidence type="ECO:0000313" key="13">
    <source>
        <dbReference type="Proteomes" id="UP000470520"/>
    </source>
</evidence>
<comment type="function">
    <text evidence="1">Iron-sulfur subunit of the cytochrome bc1 complex, an essential component of the respiratory electron transport chain required for ATP synthesis. The bc1 complex catalyzes the oxidation of menaquinol and the reduction of cytochrome c in the respiratory chain. The bc1 complex operates through a Q-cycle mechanism that couples electron transfer to generation of the proton gradient that drives ATP synthesis.</text>
</comment>
<dbReference type="InterPro" id="IPR014349">
    <property type="entry name" value="Rieske_Fe-S_prot"/>
</dbReference>
<name>A0A7K3QVF6_9ACTN</name>
<evidence type="ECO:0000256" key="6">
    <source>
        <dbReference type="ARBA" id="ARBA00023014"/>
    </source>
</evidence>
<gene>
    <name evidence="12" type="ORF">G3I21_19530</name>
</gene>
<dbReference type="AlphaFoldDB" id="A0A7K3QVF6"/>
<evidence type="ECO:0000256" key="10">
    <source>
        <dbReference type="SAM" id="MobiDB-lite"/>
    </source>
</evidence>
<evidence type="ECO:0000259" key="11">
    <source>
        <dbReference type="PROSITE" id="PS51296"/>
    </source>
</evidence>
<evidence type="ECO:0000256" key="5">
    <source>
        <dbReference type="ARBA" id="ARBA00023004"/>
    </source>
</evidence>
<dbReference type="InterPro" id="IPR006311">
    <property type="entry name" value="TAT_signal"/>
</dbReference>
<keyword evidence="5" id="KW-0408">Iron</keyword>
<dbReference type="GO" id="GO:0004497">
    <property type="term" value="F:monooxygenase activity"/>
    <property type="evidence" value="ECO:0007669"/>
    <property type="project" value="UniProtKB-ARBA"/>
</dbReference>
<dbReference type="GO" id="GO:0046872">
    <property type="term" value="F:metal ion binding"/>
    <property type="evidence" value="ECO:0007669"/>
    <property type="project" value="UniProtKB-KW"/>
</dbReference>
<organism evidence="12 13">
    <name type="scientific">Streptomyces bauhiniae</name>
    <dbReference type="NCBI Taxonomy" id="2340725"/>
    <lineage>
        <taxon>Bacteria</taxon>
        <taxon>Bacillati</taxon>
        <taxon>Actinomycetota</taxon>
        <taxon>Actinomycetes</taxon>
        <taxon>Kitasatosporales</taxon>
        <taxon>Streptomycetaceae</taxon>
        <taxon>Streptomyces</taxon>
    </lineage>
</organism>
<dbReference type="FunFam" id="2.102.10.10:FF:000016">
    <property type="entry name" value="Nitrite reductase/ring-hydroxylating ferredoxin subunit"/>
    <property type="match status" value="1"/>
</dbReference>
<feature type="compositionally biased region" description="Low complexity" evidence="10">
    <location>
        <begin position="31"/>
        <end position="65"/>
    </location>
</feature>
<dbReference type="InterPro" id="IPR017941">
    <property type="entry name" value="Rieske_2Fe-2S"/>
</dbReference>
<proteinExistence type="predicted"/>
<dbReference type="Gene3D" id="2.102.10.10">
    <property type="entry name" value="Rieske [2Fe-2S] iron-sulphur domain"/>
    <property type="match status" value="1"/>
</dbReference>
<dbReference type="SUPFAM" id="SSF50022">
    <property type="entry name" value="ISP domain"/>
    <property type="match status" value="1"/>
</dbReference>
<keyword evidence="7" id="KW-1015">Disulfide bond</keyword>
<evidence type="ECO:0000256" key="3">
    <source>
        <dbReference type="ARBA" id="ARBA00022714"/>
    </source>
</evidence>
<keyword evidence="6" id="KW-0411">Iron-sulfur</keyword>
<evidence type="ECO:0000256" key="4">
    <source>
        <dbReference type="ARBA" id="ARBA00022723"/>
    </source>
</evidence>
<keyword evidence="3" id="KW-0001">2Fe-2S</keyword>
<dbReference type="InterPro" id="IPR005805">
    <property type="entry name" value="Rieske_Fe-S_prot_C"/>
</dbReference>
<dbReference type="InterPro" id="IPR036922">
    <property type="entry name" value="Rieske_2Fe-2S_sf"/>
</dbReference>
<dbReference type="PRINTS" id="PR00162">
    <property type="entry name" value="RIESKE"/>
</dbReference>
<dbReference type="CDD" id="cd03467">
    <property type="entry name" value="Rieske"/>
    <property type="match status" value="1"/>
</dbReference>
<dbReference type="PROSITE" id="PS51296">
    <property type="entry name" value="RIESKE"/>
    <property type="match status" value="1"/>
</dbReference>
<evidence type="ECO:0000256" key="9">
    <source>
        <dbReference type="ARBA" id="ARBA00034078"/>
    </source>
</evidence>
<dbReference type="RefSeq" id="WP_164190418.1">
    <property type="nucleotide sequence ID" value="NZ_JAAGMR010000221.1"/>
</dbReference>
<dbReference type="Pfam" id="PF00355">
    <property type="entry name" value="Rieske"/>
    <property type="match status" value="1"/>
</dbReference>
<feature type="region of interest" description="Disordered" evidence="10">
    <location>
        <begin position="30"/>
        <end position="71"/>
    </location>
</feature>
<reference evidence="12 13" key="1">
    <citation type="submission" date="2020-01" db="EMBL/GenBank/DDBJ databases">
        <title>Insect and environment-associated Actinomycetes.</title>
        <authorList>
            <person name="Currrie C."/>
            <person name="Chevrette M."/>
            <person name="Carlson C."/>
            <person name="Stubbendieck R."/>
            <person name="Wendt-Pienkowski E."/>
        </authorList>
    </citation>
    <scope>NUCLEOTIDE SEQUENCE [LARGE SCALE GENOMIC DNA]</scope>
    <source>
        <strain evidence="12 13">SID7754</strain>
    </source>
</reference>
<dbReference type="GO" id="GO:0016705">
    <property type="term" value="F:oxidoreductase activity, acting on paired donors, with incorporation or reduction of molecular oxygen"/>
    <property type="evidence" value="ECO:0007669"/>
    <property type="project" value="UniProtKB-ARBA"/>
</dbReference>
<dbReference type="PANTHER" id="PTHR10134">
    <property type="entry name" value="CYTOCHROME B-C1 COMPLEX SUBUNIT RIESKE, MITOCHONDRIAL"/>
    <property type="match status" value="1"/>
</dbReference>
<comment type="cofactor">
    <cofactor evidence="9">
        <name>[2Fe-2S] cluster</name>
        <dbReference type="ChEBI" id="CHEBI:190135"/>
    </cofactor>
</comment>
<feature type="domain" description="Rieske" evidence="11">
    <location>
        <begin position="61"/>
        <end position="153"/>
    </location>
</feature>
<evidence type="ECO:0000313" key="12">
    <source>
        <dbReference type="EMBL" id="NEB93856.1"/>
    </source>
</evidence>
<evidence type="ECO:0000256" key="1">
    <source>
        <dbReference type="ARBA" id="ARBA00002494"/>
    </source>
</evidence>